<dbReference type="GO" id="GO:0015171">
    <property type="term" value="F:amino acid transmembrane transporter activity"/>
    <property type="evidence" value="ECO:0007669"/>
    <property type="project" value="TreeGrafter"/>
</dbReference>
<dbReference type="PANTHER" id="PTHR30086">
    <property type="entry name" value="ARGININE EXPORTER PROTEIN ARGO"/>
    <property type="match status" value="1"/>
</dbReference>
<dbReference type="Proteomes" id="UP000440716">
    <property type="component" value="Unassembled WGS sequence"/>
</dbReference>
<evidence type="ECO:0000256" key="4">
    <source>
        <dbReference type="ARBA" id="ARBA00022989"/>
    </source>
</evidence>
<feature type="transmembrane region" description="Helical" evidence="6">
    <location>
        <begin position="146"/>
        <end position="169"/>
    </location>
</feature>
<sequence>MTIIFDTLLAVTLYSVPMIISPGPGNTILATAGAKFGVRGTAQFLIGFECANFIWCIVYGFGLSTVLALHPEVSQVLKWLGVAYTLYLAYTFIKSSSVTTQSDIKKLNAFDGFLSVTLNPKIHQMIFVLFSQFLPGNDASLGEVYQIAFLFTALCILCHVPWIVAGKVLFSSMNSASAIKIQGYIFAGCMVLVAAYVAIH</sequence>
<dbReference type="RefSeq" id="WP_156593316.1">
    <property type="nucleotide sequence ID" value="NZ_WPHU01000026.1"/>
</dbReference>
<gene>
    <name evidence="7" type="ORF">GOZ88_26175</name>
</gene>
<keyword evidence="2" id="KW-1003">Cell membrane</keyword>
<organism evidence="7 8">
    <name type="scientific">Agrobacterium vitis</name>
    <name type="common">Rhizobium vitis</name>
    <dbReference type="NCBI Taxonomy" id="373"/>
    <lineage>
        <taxon>Bacteria</taxon>
        <taxon>Pseudomonadati</taxon>
        <taxon>Pseudomonadota</taxon>
        <taxon>Alphaproteobacteria</taxon>
        <taxon>Hyphomicrobiales</taxon>
        <taxon>Rhizobiaceae</taxon>
        <taxon>Rhizobium/Agrobacterium group</taxon>
        <taxon>Agrobacterium</taxon>
    </lineage>
</organism>
<protein>
    <submittedName>
        <fullName evidence="7">LysE family translocator</fullName>
    </submittedName>
</protein>
<dbReference type="GO" id="GO:0005886">
    <property type="term" value="C:plasma membrane"/>
    <property type="evidence" value="ECO:0007669"/>
    <property type="project" value="UniProtKB-SubCell"/>
</dbReference>
<dbReference type="PANTHER" id="PTHR30086:SF20">
    <property type="entry name" value="ARGININE EXPORTER PROTEIN ARGO-RELATED"/>
    <property type="match status" value="1"/>
</dbReference>
<dbReference type="AlphaFoldDB" id="A0A7K1RNH1"/>
<comment type="subcellular location">
    <subcellularLocation>
        <location evidence="1">Cell membrane</location>
        <topology evidence="1">Multi-pass membrane protein</topology>
    </subcellularLocation>
</comment>
<evidence type="ECO:0000256" key="6">
    <source>
        <dbReference type="SAM" id="Phobius"/>
    </source>
</evidence>
<evidence type="ECO:0000313" key="7">
    <source>
        <dbReference type="EMBL" id="MVA59576.1"/>
    </source>
</evidence>
<dbReference type="Pfam" id="PF01810">
    <property type="entry name" value="LysE"/>
    <property type="match status" value="1"/>
</dbReference>
<name>A0A7K1RNH1_AGRVI</name>
<feature type="transmembrane region" description="Helical" evidence="6">
    <location>
        <begin position="181"/>
        <end position="199"/>
    </location>
</feature>
<evidence type="ECO:0000256" key="1">
    <source>
        <dbReference type="ARBA" id="ARBA00004651"/>
    </source>
</evidence>
<feature type="transmembrane region" description="Helical" evidence="6">
    <location>
        <begin position="76"/>
        <end position="93"/>
    </location>
</feature>
<dbReference type="InterPro" id="IPR001123">
    <property type="entry name" value="LeuE-type"/>
</dbReference>
<reference evidence="7 8" key="1">
    <citation type="submission" date="2019-12" db="EMBL/GenBank/DDBJ databases">
        <title>Whole-genome sequencing of Allorhizobium vitis.</title>
        <authorList>
            <person name="Gan H.M."/>
            <person name="Szegedi E."/>
            <person name="Burr T."/>
            <person name="Savka M.A."/>
        </authorList>
    </citation>
    <scope>NUCLEOTIDE SEQUENCE [LARGE SCALE GENOMIC DNA]</scope>
    <source>
        <strain evidence="7 8">CG415</strain>
    </source>
</reference>
<accession>A0A7K1RNH1</accession>
<evidence type="ECO:0000313" key="8">
    <source>
        <dbReference type="Proteomes" id="UP000440716"/>
    </source>
</evidence>
<keyword evidence="5 6" id="KW-0472">Membrane</keyword>
<evidence type="ECO:0000256" key="2">
    <source>
        <dbReference type="ARBA" id="ARBA00022475"/>
    </source>
</evidence>
<comment type="caution">
    <text evidence="7">The sequence shown here is derived from an EMBL/GenBank/DDBJ whole genome shotgun (WGS) entry which is preliminary data.</text>
</comment>
<keyword evidence="3 6" id="KW-0812">Transmembrane</keyword>
<proteinExistence type="predicted"/>
<keyword evidence="4 6" id="KW-1133">Transmembrane helix</keyword>
<feature type="transmembrane region" description="Helical" evidence="6">
    <location>
        <begin position="44"/>
        <end position="70"/>
    </location>
</feature>
<evidence type="ECO:0000256" key="5">
    <source>
        <dbReference type="ARBA" id="ARBA00023136"/>
    </source>
</evidence>
<evidence type="ECO:0000256" key="3">
    <source>
        <dbReference type="ARBA" id="ARBA00022692"/>
    </source>
</evidence>
<dbReference type="EMBL" id="WPHU01000026">
    <property type="protein sequence ID" value="MVA59576.1"/>
    <property type="molecule type" value="Genomic_DNA"/>
</dbReference>